<comment type="caution">
    <text evidence="3">The sequence shown here is derived from an EMBL/GenBank/DDBJ whole genome shotgun (WGS) entry which is preliminary data.</text>
</comment>
<dbReference type="AlphaFoldDB" id="A0A9W8CUQ1"/>
<dbReference type="OrthoDB" id="5964929at2759"/>
<proteinExistence type="predicted"/>
<feature type="compositionally biased region" description="Low complexity" evidence="1">
    <location>
        <begin position="559"/>
        <end position="575"/>
    </location>
</feature>
<accession>A0A9W8CUQ1</accession>
<name>A0A9W8CUQ1_9FUNG</name>
<protein>
    <recommendedName>
        <fullName evidence="2">SAP domain-containing protein</fullName>
    </recommendedName>
</protein>
<reference evidence="3" key="1">
    <citation type="submission" date="2022-07" db="EMBL/GenBank/DDBJ databases">
        <title>Phylogenomic reconstructions and comparative analyses of Kickxellomycotina fungi.</title>
        <authorList>
            <person name="Reynolds N.K."/>
            <person name="Stajich J.E."/>
            <person name="Barry K."/>
            <person name="Grigoriev I.V."/>
            <person name="Crous P."/>
            <person name="Smith M.E."/>
        </authorList>
    </citation>
    <scope>NUCLEOTIDE SEQUENCE</scope>
    <source>
        <strain evidence="3">BCRC 34381</strain>
    </source>
</reference>
<evidence type="ECO:0000313" key="3">
    <source>
        <dbReference type="EMBL" id="KAJ1727761.1"/>
    </source>
</evidence>
<evidence type="ECO:0000313" key="4">
    <source>
        <dbReference type="Proteomes" id="UP001143981"/>
    </source>
</evidence>
<feature type="compositionally biased region" description="Gly residues" evidence="1">
    <location>
        <begin position="47"/>
        <end position="57"/>
    </location>
</feature>
<feature type="compositionally biased region" description="Acidic residues" evidence="1">
    <location>
        <begin position="94"/>
        <end position="104"/>
    </location>
</feature>
<dbReference type="PROSITE" id="PS50800">
    <property type="entry name" value="SAP"/>
    <property type="match status" value="1"/>
</dbReference>
<feature type="compositionally biased region" description="Basic and acidic residues" evidence="1">
    <location>
        <begin position="462"/>
        <end position="478"/>
    </location>
</feature>
<feature type="region of interest" description="Disordered" evidence="1">
    <location>
        <begin position="46"/>
        <end position="109"/>
    </location>
</feature>
<feature type="compositionally biased region" description="Basic and acidic residues" evidence="1">
    <location>
        <begin position="315"/>
        <end position="332"/>
    </location>
</feature>
<sequence length="643" mass="65871">MAAQTDASVDNLHALKRKQLQALCKKHGLKANGRTEELIELLVECRQGGGGGGGGSSGLADGAEESDGASSDSEDEQSDDAEEEQGKVFKDVPVTDDEPLEMEAPESMTFVNRELFPHMAEKVTAAMEARTEALATKKRSKAAGRQDGAADGSVPSTPARSKRATKALSFEQAHAKIFDNDDSIVNHWAAKKTPGAATPRSKRTIGDDGVLGSSKRPRIEPLFSSPEVIGPRMQSPVAQKKPAKAMTAKARRTAAATASAPGVASGSKTVAAGIRARPADVSGLSSTKLFTATGSSNRAAEGIEDSAPIAGAAAECHEAPARVSETSKHKVSEALAKPAELVKPAEPAKPVKPTEPAGPMKQTPAAKSAEPTPVQAKSTESVALDVPAGTQAKVAATGTASERGAASGSPMQTNSSSTKLAADTQSKLARPTLIPKSKKAPGAGSSGQLPKLQPKTQPKAQPKADPKAQPKTQPKDKTCGTTGVPRPAALGVKQGSEAPTLSADAAKRQPVSHKPASYRHVESKLKSYINAAPPSAPKPAPSEKPATSKTNAANQSQVKSAMPKPASSAGAAPSKRQQGKQDGDTSVPGYMRATKATVIRSQAQSQPKTAKSGGPAAATGKGGAKARFAPYSRPVPAKPSAAK</sequence>
<feature type="region of interest" description="Disordered" evidence="1">
    <location>
        <begin position="191"/>
        <end position="270"/>
    </location>
</feature>
<dbReference type="EMBL" id="JANBOI010000991">
    <property type="protein sequence ID" value="KAJ1727761.1"/>
    <property type="molecule type" value="Genomic_DNA"/>
</dbReference>
<feature type="compositionally biased region" description="Low complexity" evidence="1">
    <location>
        <begin position="238"/>
        <end position="260"/>
    </location>
</feature>
<feature type="compositionally biased region" description="Low complexity" evidence="1">
    <location>
        <begin position="607"/>
        <end position="619"/>
    </location>
</feature>
<gene>
    <name evidence="3" type="ORF">LPJ61_004406</name>
</gene>
<feature type="compositionally biased region" description="Polar residues" evidence="1">
    <location>
        <begin position="409"/>
        <end position="427"/>
    </location>
</feature>
<feature type="region of interest" description="Disordered" evidence="1">
    <location>
        <begin position="130"/>
        <end position="168"/>
    </location>
</feature>
<keyword evidence="4" id="KW-1185">Reference proteome</keyword>
<feature type="domain" description="SAP" evidence="2">
    <location>
        <begin position="12"/>
        <end position="46"/>
    </location>
</feature>
<feature type="compositionally biased region" description="Acidic residues" evidence="1">
    <location>
        <begin position="62"/>
        <end position="83"/>
    </location>
</feature>
<feature type="region of interest" description="Disordered" evidence="1">
    <location>
        <begin position="311"/>
        <end position="643"/>
    </location>
</feature>
<organism evidence="3 4">
    <name type="scientific">Coemansia biformis</name>
    <dbReference type="NCBI Taxonomy" id="1286918"/>
    <lineage>
        <taxon>Eukaryota</taxon>
        <taxon>Fungi</taxon>
        <taxon>Fungi incertae sedis</taxon>
        <taxon>Zoopagomycota</taxon>
        <taxon>Kickxellomycotina</taxon>
        <taxon>Kickxellomycetes</taxon>
        <taxon>Kickxellales</taxon>
        <taxon>Kickxellaceae</taxon>
        <taxon>Coemansia</taxon>
    </lineage>
</organism>
<evidence type="ECO:0000256" key="1">
    <source>
        <dbReference type="SAM" id="MobiDB-lite"/>
    </source>
</evidence>
<dbReference type="InterPro" id="IPR003034">
    <property type="entry name" value="SAP_dom"/>
</dbReference>
<dbReference type="Proteomes" id="UP001143981">
    <property type="component" value="Unassembled WGS sequence"/>
</dbReference>
<evidence type="ECO:0000259" key="2">
    <source>
        <dbReference type="PROSITE" id="PS50800"/>
    </source>
</evidence>